<dbReference type="Gene3D" id="3.40.190.10">
    <property type="entry name" value="Periplasmic binding protein-like II"/>
    <property type="match status" value="2"/>
</dbReference>
<dbReference type="EMBL" id="CACRSL010000003">
    <property type="protein sequence ID" value="VYS72157.1"/>
    <property type="molecule type" value="Genomic_DNA"/>
</dbReference>
<dbReference type="GO" id="GO:0015276">
    <property type="term" value="F:ligand-gated monoatomic ion channel activity"/>
    <property type="evidence" value="ECO:0007669"/>
    <property type="project" value="InterPro"/>
</dbReference>
<evidence type="ECO:0000259" key="3">
    <source>
        <dbReference type="SMART" id="SM00062"/>
    </source>
</evidence>
<dbReference type="GO" id="GO:0016020">
    <property type="term" value="C:membrane"/>
    <property type="evidence" value="ECO:0007669"/>
    <property type="project" value="InterPro"/>
</dbReference>
<gene>
    <name evidence="5" type="primary">artP_1</name>
    <name evidence="5" type="ORF">AULFYP135_00017</name>
</gene>
<evidence type="ECO:0000256" key="2">
    <source>
        <dbReference type="SAM" id="SignalP"/>
    </source>
</evidence>
<dbReference type="AlphaFoldDB" id="A0A6N2QUL6"/>
<feature type="signal peptide" evidence="2">
    <location>
        <begin position="1"/>
        <end position="17"/>
    </location>
</feature>
<dbReference type="PANTHER" id="PTHR35936">
    <property type="entry name" value="MEMBRANE-BOUND LYTIC MUREIN TRANSGLYCOSYLASE F"/>
    <property type="match status" value="1"/>
</dbReference>
<organism evidence="5">
    <name type="scientific">uncultured Anaerotruncus sp</name>
    <dbReference type="NCBI Taxonomy" id="905011"/>
    <lineage>
        <taxon>Bacteria</taxon>
        <taxon>Bacillati</taxon>
        <taxon>Bacillota</taxon>
        <taxon>Clostridia</taxon>
        <taxon>Eubacteriales</taxon>
        <taxon>Oscillospiraceae</taxon>
        <taxon>Anaerotruncus</taxon>
        <taxon>environmental samples</taxon>
    </lineage>
</organism>
<feature type="domain" description="Ionotropic glutamate receptor C-terminal" evidence="4">
    <location>
        <begin position="55"/>
        <end position="282"/>
    </location>
</feature>
<dbReference type="InterPro" id="IPR001320">
    <property type="entry name" value="Iontro_rcpt_C"/>
</dbReference>
<dbReference type="InterPro" id="IPR001638">
    <property type="entry name" value="Solute-binding_3/MltF_N"/>
</dbReference>
<protein>
    <submittedName>
        <fullName evidence="5">Arginine-binding extracellular protein ArtP</fullName>
    </submittedName>
</protein>
<dbReference type="PANTHER" id="PTHR35936:SF17">
    <property type="entry name" value="ARGININE-BINDING EXTRACELLULAR PROTEIN ARTP"/>
    <property type="match status" value="1"/>
</dbReference>
<dbReference type="SMART" id="SM00062">
    <property type="entry name" value="PBPb"/>
    <property type="match status" value="1"/>
</dbReference>
<dbReference type="SUPFAM" id="SSF53850">
    <property type="entry name" value="Periplasmic binding protein-like II"/>
    <property type="match status" value="1"/>
</dbReference>
<keyword evidence="1 2" id="KW-0732">Signal</keyword>
<dbReference type="SMART" id="SM00079">
    <property type="entry name" value="PBPe"/>
    <property type="match status" value="1"/>
</dbReference>
<feature type="chain" id="PRO_5039518992" evidence="2">
    <location>
        <begin position="18"/>
        <end position="293"/>
    </location>
</feature>
<feature type="domain" description="Solute-binding protein family 3/N-terminal" evidence="3">
    <location>
        <begin position="54"/>
        <end position="283"/>
    </location>
</feature>
<proteinExistence type="predicted"/>
<reference evidence="5" key="1">
    <citation type="submission" date="2019-11" db="EMBL/GenBank/DDBJ databases">
        <authorList>
            <person name="Feng L."/>
        </authorList>
    </citation>
    <scope>NUCLEOTIDE SEQUENCE</scope>
    <source>
        <strain evidence="5">AundefinedLFYP135</strain>
    </source>
</reference>
<sequence length="293" mass="31626">MKMKQLLALTLASLALAATMAGCSNSGAGESSSASNPSSSAGQNRLEQIKQAGKIVFVTSPDYAPYEFIDLDKMGQGDDQYVGADIELAKYIAQELGVELEIHPMDFDSVLASVTENKCDMAISGIASKPERAEKMDFSTPYKNKQENSQGIMIRKEDSGIYTSVETVNKPEVKVGAQNGSIQMEGAQQMLPDSNIVPIAKLGDGILQLQSGKIDALVISTTTGQGYCDSYPELMMADIPWDLFSDGSAVAIPKGNPELLEEINRIIGDVKEQGLYEKWLEEAQVLAAQQKEE</sequence>
<evidence type="ECO:0000256" key="1">
    <source>
        <dbReference type="ARBA" id="ARBA00022729"/>
    </source>
</evidence>
<evidence type="ECO:0000259" key="4">
    <source>
        <dbReference type="SMART" id="SM00079"/>
    </source>
</evidence>
<dbReference type="PROSITE" id="PS51257">
    <property type="entry name" value="PROKAR_LIPOPROTEIN"/>
    <property type="match status" value="1"/>
</dbReference>
<name>A0A6N2QUL6_9FIRM</name>
<dbReference type="Pfam" id="PF00497">
    <property type="entry name" value="SBP_bac_3"/>
    <property type="match status" value="1"/>
</dbReference>
<accession>A0A6N2QUL6</accession>
<evidence type="ECO:0000313" key="5">
    <source>
        <dbReference type="EMBL" id="VYS72157.1"/>
    </source>
</evidence>